<evidence type="ECO:0000256" key="5">
    <source>
        <dbReference type="ARBA" id="ARBA00022776"/>
    </source>
</evidence>
<comment type="subcellular location">
    <subcellularLocation>
        <location evidence="1">Chromosome</location>
        <location evidence="1">Centromere</location>
    </subcellularLocation>
</comment>
<evidence type="ECO:0000256" key="2">
    <source>
        <dbReference type="ARBA" id="ARBA00005498"/>
    </source>
</evidence>
<dbReference type="Proteomes" id="UP000185944">
    <property type="component" value="Unassembled WGS sequence"/>
</dbReference>
<dbReference type="VEuPathDB" id="MicrosporidiaDB:NEDG_01080"/>
<evidence type="ECO:0000256" key="7">
    <source>
        <dbReference type="ARBA" id="ARBA00023306"/>
    </source>
</evidence>
<evidence type="ECO:0000256" key="3">
    <source>
        <dbReference type="ARBA" id="ARBA00022454"/>
    </source>
</evidence>
<evidence type="ECO:0000313" key="12">
    <source>
        <dbReference type="Proteomes" id="UP000185944"/>
    </source>
</evidence>
<feature type="coiled-coil region" evidence="9">
    <location>
        <begin position="153"/>
        <end position="187"/>
    </location>
</feature>
<dbReference type="Gene3D" id="1.10.418.60">
    <property type="entry name" value="Ncd80 complex, Nuf2 subunit"/>
    <property type="match status" value="1"/>
</dbReference>
<proteinExistence type="inferred from homology"/>
<evidence type="ECO:0000256" key="6">
    <source>
        <dbReference type="ARBA" id="ARBA00023054"/>
    </source>
</evidence>
<dbReference type="GeneID" id="93647430"/>
<name>A0A177EBR6_9MICR</name>
<reference evidence="11 12" key="1">
    <citation type="submission" date="2016-02" db="EMBL/GenBank/DDBJ databases">
        <title>Discovery of a natural microsporidian pathogen with a broad tissue tropism in Caenorhabditis elegans.</title>
        <authorList>
            <person name="Luallen R.J."/>
            <person name="Reinke A.W."/>
            <person name="Tong L."/>
            <person name="Botts M.R."/>
            <person name="Felix M.-A."/>
            <person name="Troemel E.R."/>
        </authorList>
    </citation>
    <scope>NUCLEOTIDE SEQUENCE [LARGE SCALE GENOMIC DNA]</scope>
    <source>
        <strain evidence="11 12">JUm2807</strain>
    </source>
</reference>
<evidence type="ECO:0000259" key="10">
    <source>
        <dbReference type="Pfam" id="PF03800"/>
    </source>
</evidence>
<dbReference type="RefSeq" id="XP_067543686.1">
    <property type="nucleotide sequence ID" value="XM_067688498.1"/>
</dbReference>
<dbReference type="OrthoDB" id="8194677at2759"/>
<evidence type="ECO:0000256" key="1">
    <source>
        <dbReference type="ARBA" id="ARBA00004584"/>
    </source>
</evidence>
<keyword evidence="3" id="KW-0158">Chromosome</keyword>
<keyword evidence="5" id="KW-0498">Mitosis</keyword>
<keyword evidence="6 9" id="KW-0175">Coiled coil</keyword>
<dbReference type="PANTHER" id="PTHR48441">
    <property type="match status" value="1"/>
</dbReference>
<organism evidence="11 12">
    <name type="scientific">Nematocida displodere</name>
    <dbReference type="NCBI Taxonomy" id="1805483"/>
    <lineage>
        <taxon>Eukaryota</taxon>
        <taxon>Fungi</taxon>
        <taxon>Fungi incertae sedis</taxon>
        <taxon>Microsporidia</taxon>
        <taxon>Nematocida</taxon>
    </lineage>
</organism>
<dbReference type="STRING" id="1805483.A0A177EBR6"/>
<comment type="similarity">
    <text evidence="2">Belongs to the NUF2 family.</text>
</comment>
<feature type="coiled-coil region" evidence="9">
    <location>
        <begin position="370"/>
        <end position="397"/>
    </location>
</feature>
<dbReference type="InterPro" id="IPR038275">
    <property type="entry name" value="Nuf2_N_sf"/>
</dbReference>
<accession>A0A177EBR6</accession>
<evidence type="ECO:0000256" key="4">
    <source>
        <dbReference type="ARBA" id="ARBA00022618"/>
    </source>
</evidence>
<protein>
    <submittedName>
        <fullName evidence="11">Kinetochore protein Nuf2</fullName>
    </submittedName>
</protein>
<evidence type="ECO:0000313" key="11">
    <source>
        <dbReference type="EMBL" id="OAG28941.1"/>
    </source>
</evidence>
<dbReference type="PANTHER" id="PTHR48441:SF1">
    <property type="entry name" value="NT-3"/>
    <property type="match status" value="1"/>
</dbReference>
<keyword evidence="4" id="KW-0132">Cell division</keyword>
<evidence type="ECO:0000256" key="9">
    <source>
        <dbReference type="SAM" id="Coils"/>
    </source>
</evidence>
<dbReference type="GO" id="GO:0031262">
    <property type="term" value="C:Ndc80 complex"/>
    <property type="evidence" value="ECO:0007669"/>
    <property type="project" value="InterPro"/>
</dbReference>
<keyword evidence="7" id="KW-0131">Cell cycle</keyword>
<evidence type="ECO:0000256" key="8">
    <source>
        <dbReference type="ARBA" id="ARBA00023328"/>
    </source>
</evidence>
<keyword evidence="12" id="KW-1185">Reference proteome</keyword>
<dbReference type="Pfam" id="PF03800">
    <property type="entry name" value="Nuf2"/>
    <property type="match status" value="1"/>
</dbReference>
<gene>
    <name evidence="11" type="ORF">NEDG_01080</name>
</gene>
<feature type="domain" description="Kinetochore protein Nuf2 N-terminal" evidence="10">
    <location>
        <begin position="12"/>
        <end position="132"/>
    </location>
</feature>
<dbReference type="EMBL" id="LTDL01000042">
    <property type="protein sequence ID" value="OAG28941.1"/>
    <property type="molecule type" value="Genomic_DNA"/>
</dbReference>
<sequence length="433" mass="49846">MKTQAQGQPPTYTIPNMNIREIVDYLSDCGFNIADSDILQPNPSYIHRLYEGILGVFIEEKVVESSDDTVCVVSVYHKMRKFLEQIGFGQLHLKDITQPETPRVVKILSIVVNFALFKESKKDVQTRIYQKREEIEAIIEEHQHEMQIKAELLHHKRGERSNAQKAIRQLQEEISEKESEIINFHRKQQACLTETEELKKEHTRLSERIHSEKYSLISSAQEVAKLQAKIVKNPEQLKEVLLGMKQQLSTEEEVFREYERTISRQHQCTALFKKKTEELQSLVCTVSLVGEYKARADTGLSSIARLGCANEHLALENRGSQAKKGLLEKKIAYVVEKMAGLVQEDEVRMASMRAEFDVLRDKRAHILGEREAAQTRIQQTNQAAKDLEREIIHMEAAHESMFSTVYNDLIQKKSYIAGYAEDLAKVFKGEYLV</sequence>
<dbReference type="AlphaFoldDB" id="A0A177EBR6"/>
<dbReference type="GO" id="GO:0051301">
    <property type="term" value="P:cell division"/>
    <property type="evidence" value="ECO:0007669"/>
    <property type="project" value="UniProtKB-KW"/>
</dbReference>
<comment type="caution">
    <text evidence="11">The sequence shown here is derived from an EMBL/GenBank/DDBJ whole genome shotgun (WGS) entry which is preliminary data.</text>
</comment>
<keyword evidence="8" id="KW-0137">Centromere</keyword>
<dbReference type="InterPro" id="IPR005549">
    <property type="entry name" value="Kinetochore_Nuf2_N"/>
</dbReference>